<dbReference type="AlphaFoldDB" id="A0A7W6EPT3"/>
<name>A0A7W6EPT3_9BACT</name>
<keyword evidence="2" id="KW-1185">Reference proteome</keyword>
<gene>
    <name evidence="1" type="ORF">FHS57_001805</name>
</gene>
<proteinExistence type="predicted"/>
<comment type="caution">
    <text evidence="1">The sequence shown here is derived from an EMBL/GenBank/DDBJ whole genome shotgun (WGS) entry which is preliminary data.</text>
</comment>
<evidence type="ECO:0008006" key="3">
    <source>
        <dbReference type="Google" id="ProtNLM"/>
    </source>
</evidence>
<dbReference type="Proteomes" id="UP000541352">
    <property type="component" value="Unassembled WGS sequence"/>
</dbReference>
<accession>A0A7W6EPT3</accession>
<evidence type="ECO:0000313" key="2">
    <source>
        <dbReference type="Proteomes" id="UP000541352"/>
    </source>
</evidence>
<sequence>MIRSGFLGFFLVAICISTGFAQDYDRFTLNIAAGKSLSVRELATKVFGETRGEIAGDGIGAQFVASYYPTKRLGLAARVSYNKNETREEGIQKIALNQYGILNPVVVEAKEWDVLSAMIGPTLRLGGSRLGLEGRLLVGYAKVNSPMFVTTGAFQNYNINVETSSQMASDLAYGAGATFHIGLFSGVALVVNADASLISTTFKGVNNKVTTTGFPSVTQSVDIQQNVGVVNVTGGLRFAF</sequence>
<dbReference type="RefSeq" id="WP_183972652.1">
    <property type="nucleotide sequence ID" value="NZ_JACIBY010000003.1"/>
</dbReference>
<organism evidence="1 2">
    <name type="scientific">Runella defluvii</name>
    <dbReference type="NCBI Taxonomy" id="370973"/>
    <lineage>
        <taxon>Bacteria</taxon>
        <taxon>Pseudomonadati</taxon>
        <taxon>Bacteroidota</taxon>
        <taxon>Cytophagia</taxon>
        <taxon>Cytophagales</taxon>
        <taxon>Spirosomataceae</taxon>
        <taxon>Runella</taxon>
    </lineage>
</organism>
<dbReference type="EMBL" id="JACIBY010000003">
    <property type="protein sequence ID" value="MBB3837808.1"/>
    <property type="molecule type" value="Genomic_DNA"/>
</dbReference>
<protein>
    <recommendedName>
        <fullName evidence="3">Outer membrane protein beta-barrel domain-containing protein</fullName>
    </recommendedName>
</protein>
<reference evidence="1 2" key="1">
    <citation type="submission" date="2020-08" db="EMBL/GenBank/DDBJ databases">
        <title>Genomic Encyclopedia of Type Strains, Phase IV (KMG-IV): sequencing the most valuable type-strain genomes for metagenomic binning, comparative biology and taxonomic classification.</title>
        <authorList>
            <person name="Goeker M."/>
        </authorList>
    </citation>
    <scope>NUCLEOTIDE SEQUENCE [LARGE SCALE GENOMIC DNA]</scope>
    <source>
        <strain evidence="1 2">DSM 17976</strain>
    </source>
</reference>
<evidence type="ECO:0000313" key="1">
    <source>
        <dbReference type="EMBL" id="MBB3837808.1"/>
    </source>
</evidence>